<feature type="compositionally biased region" description="Polar residues" evidence="1">
    <location>
        <begin position="66"/>
        <end position="83"/>
    </location>
</feature>
<protein>
    <submittedName>
        <fullName evidence="2">Uncharacterized protein</fullName>
    </submittedName>
</protein>
<reference evidence="2" key="1">
    <citation type="journal article" date="2019" name="Sci. Rep.">
        <title>Draft genome of Tanacetum cinerariifolium, the natural source of mosquito coil.</title>
        <authorList>
            <person name="Yamashiro T."/>
            <person name="Shiraishi A."/>
            <person name="Satake H."/>
            <person name="Nakayama K."/>
        </authorList>
    </citation>
    <scope>NUCLEOTIDE SEQUENCE</scope>
</reference>
<feature type="compositionally biased region" description="Pro residues" evidence="1">
    <location>
        <begin position="13"/>
        <end position="23"/>
    </location>
</feature>
<feature type="compositionally biased region" description="Basic and acidic residues" evidence="1">
    <location>
        <begin position="291"/>
        <end position="300"/>
    </location>
</feature>
<dbReference type="EMBL" id="BKCJ010006149">
    <property type="protein sequence ID" value="GEU70622.1"/>
    <property type="molecule type" value="Genomic_DNA"/>
</dbReference>
<feature type="compositionally biased region" description="Basic and acidic residues" evidence="1">
    <location>
        <begin position="473"/>
        <end position="484"/>
    </location>
</feature>
<feature type="compositionally biased region" description="Basic and acidic residues" evidence="1">
    <location>
        <begin position="505"/>
        <end position="514"/>
    </location>
</feature>
<evidence type="ECO:0000313" key="2">
    <source>
        <dbReference type="EMBL" id="GEU70622.1"/>
    </source>
</evidence>
<feature type="compositionally biased region" description="Acidic residues" evidence="1">
    <location>
        <begin position="346"/>
        <end position="391"/>
    </location>
</feature>
<comment type="caution">
    <text evidence="2">The sequence shown here is derived from an EMBL/GenBank/DDBJ whole genome shotgun (WGS) entry which is preliminary data.</text>
</comment>
<name>A0A6L2MD21_TANCI</name>
<feature type="region of interest" description="Disordered" evidence="1">
    <location>
        <begin position="66"/>
        <end position="85"/>
    </location>
</feature>
<organism evidence="2">
    <name type="scientific">Tanacetum cinerariifolium</name>
    <name type="common">Dalmatian daisy</name>
    <name type="synonym">Chrysanthemum cinerariifolium</name>
    <dbReference type="NCBI Taxonomy" id="118510"/>
    <lineage>
        <taxon>Eukaryota</taxon>
        <taxon>Viridiplantae</taxon>
        <taxon>Streptophyta</taxon>
        <taxon>Embryophyta</taxon>
        <taxon>Tracheophyta</taxon>
        <taxon>Spermatophyta</taxon>
        <taxon>Magnoliopsida</taxon>
        <taxon>eudicotyledons</taxon>
        <taxon>Gunneridae</taxon>
        <taxon>Pentapetalae</taxon>
        <taxon>asterids</taxon>
        <taxon>campanulids</taxon>
        <taxon>Asterales</taxon>
        <taxon>Asteraceae</taxon>
        <taxon>Asteroideae</taxon>
        <taxon>Anthemideae</taxon>
        <taxon>Anthemidinae</taxon>
        <taxon>Tanacetum</taxon>
    </lineage>
</organism>
<gene>
    <name evidence="2" type="ORF">Tci_042600</name>
</gene>
<feature type="region of interest" description="Disordered" evidence="1">
    <location>
        <begin position="291"/>
        <end position="537"/>
    </location>
</feature>
<sequence>MTPATSSSGLVPIPIPQQPCNPPPRDDWDCLFQPMFDEYFNPPTIDVSTVPVVVAPRVVDLADSPVSTSIDQDAPSTSIPSTQDQKHSLIISQAYADADHAECQDTRRSTSGSAQFLGDKLDRISTGWHLYKTLAKRKIQFLDRKARYEKHVSGNTKTSDGGRGRLKVVTHVFRDILSVFSRVSGQEFDEPPTEEEALSFIRELGHSRERSRMYYKKNLDFVTLIWEDLAYQIDNKDNKKQDKMFYPRFTKIIIHHFLEKDKSISLRNRMFIHTTRDDSLLGTMRFVSRDKDAQKPKTKFDLAISSEETPSKKKPTKAKKDVPSKKKPASKPKPTMKAPIKADTGDSGEEDDDDDEDDTEDDEGNDDGDDSDGNDDDDNDGDDDDDNDHNDDDYKKEQEEHVDEFTDEDDEDNKEEFNDGEELYKDVNVNLRQEGVEMTDAGQGATDQHNVSQEFGFEQEEEKTLMKSSNEAESQKDPRSKEGRSSSSFKDTSHSHHKSSGKSARVKEPSHTLDDSGVQKNQEFNTDNNDEQPEKKVVPKMTVTRLKIIKKYDYGYLDEIEVRREDQHLHTFKEGDFPRLRLQDIKDMRVEDLQLGVESYQKKLKLTKPDTFSSDLRKRTAYTAYSDPQGVIYIDQMNKNRIMRIDELYKFSDGTLDFVWIALHDIASGIRMEYLPKKN</sequence>
<feature type="compositionally biased region" description="Polar residues" evidence="1">
    <location>
        <begin position="518"/>
        <end position="527"/>
    </location>
</feature>
<accession>A0A6L2MD21</accession>
<feature type="region of interest" description="Disordered" evidence="1">
    <location>
        <begin position="1"/>
        <end position="26"/>
    </location>
</feature>
<evidence type="ECO:0000256" key="1">
    <source>
        <dbReference type="SAM" id="MobiDB-lite"/>
    </source>
</evidence>
<proteinExistence type="predicted"/>
<feature type="compositionally biased region" description="Acidic residues" evidence="1">
    <location>
        <begin position="400"/>
        <end position="421"/>
    </location>
</feature>
<dbReference type="AlphaFoldDB" id="A0A6L2MD21"/>